<protein>
    <recommendedName>
        <fullName evidence="4">Bacteriocin immunity protein</fullName>
    </recommendedName>
</protein>
<gene>
    <name evidence="2" type="ORF">FD21_GL001449</name>
</gene>
<evidence type="ECO:0000313" key="2">
    <source>
        <dbReference type="EMBL" id="KRM86860.1"/>
    </source>
</evidence>
<sequence>MKAFCWLLLKYQSIMLRIIVHIFKTNYFRGSLFNENNVQKSQEYIDRLIAILDNREVKSAKLNDIIDVLRQVSKKLSTAKNPEALVMRLINYIRSVSMAGRLHYSKEEENLIINLEMIGQKVGLNGQYMADFGDKSQFYSIFEQIPKH</sequence>
<reference evidence="2 3" key="1">
    <citation type="journal article" date="2015" name="Genome Announc.">
        <title>Expanding the biotechnology potential of lactobacilli through comparative genomics of 213 strains and associated genera.</title>
        <authorList>
            <person name="Sun Z."/>
            <person name="Harris H.M."/>
            <person name="McCann A."/>
            <person name="Guo C."/>
            <person name="Argimon S."/>
            <person name="Zhang W."/>
            <person name="Yang X."/>
            <person name="Jeffery I.B."/>
            <person name="Cooney J.C."/>
            <person name="Kagawa T.F."/>
            <person name="Liu W."/>
            <person name="Song Y."/>
            <person name="Salvetti E."/>
            <person name="Wrobel A."/>
            <person name="Rasinkangas P."/>
            <person name="Parkhill J."/>
            <person name="Rea M.C."/>
            <person name="O'Sullivan O."/>
            <person name="Ritari J."/>
            <person name="Douillard F.P."/>
            <person name="Paul Ross R."/>
            <person name="Yang R."/>
            <person name="Briner A.E."/>
            <person name="Felis G.E."/>
            <person name="de Vos W.M."/>
            <person name="Barrangou R."/>
            <person name="Klaenhammer T.R."/>
            <person name="Caufield P.W."/>
            <person name="Cui Y."/>
            <person name="Zhang H."/>
            <person name="O'Toole P.W."/>
        </authorList>
    </citation>
    <scope>NUCLEOTIDE SEQUENCE [LARGE SCALE GENOMIC DNA]</scope>
    <source>
        <strain evidence="2 3">DSM 20605</strain>
    </source>
</reference>
<dbReference type="Proteomes" id="UP000051576">
    <property type="component" value="Unassembled WGS sequence"/>
</dbReference>
<dbReference type="STRING" id="1133569.FD21_GL001449"/>
<comment type="caution">
    <text evidence="2">The sequence shown here is derived from an EMBL/GenBank/DDBJ whole genome shotgun (WGS) entry which is preliminary data.</text>
</comment>
<evidence type="ECO:0000256" key="1">
    <source>
        <dbReference type="ARBA" id="ARBA00023025"/>
    </source>
</evidence>
<dbReference type="InterPro" id="IPR023130">
    <property type="entry name" value="Ta0600-like_sf"/>
</dbReference>
<organism evidence="2 3">
    <name type="scientific">Liquorilactobacillus vini DSM 20605</name>
    <dbReference type="NCBI Taxonomy" id="1133569"/>
    <lineage>
        <taxon>Bacteria</taxon>
        <taxon>Bacillati</taxon>
        <taxon>Bacillota</taxon>
        <taxon>Bacilli</taxon>
        <taxon>Lactobacillales</taxon>
        <taxon>Lactobacillaceae</taxon>
        <taxon>Liquorilactobacillus</taxon>
    </lineage>
</organism>
<name>A0A0R2CFB0_9LACO</name>
<accession>A0A0R2CFB0</accession>
<dbReference type="eggNOG" id="ENOG503407K">
    <property type="taxonomic scope" value="Bacteria"/>
</dbReference>
<evidence type="ECO:0000313" key="3">
    <source>
        <dbReference type="Proteomes" id="UP000051576"/>
    </source>
</evidence>
<dbReference type="SUPFAM" id="SSF109797">
    <property type="entry name" value="Bacteriocin immunity protein-like"/>
    <property type="match status" value="1"/>
</dbReference>
<keyword evidence="1" id="KW-0079">Bacteriocin immunity</keyword>
<dbReference type="GO" id="GO:0030153">
    <property type="term" value="P:bacteriocin immunity"/>
    <property type="evidence" value="ECO:0007669"/>
    <property type="project" value="UniProtKB-KW"/>
</dbReference>
<dbReference type="InterPro" id="IPR015046">
    <property type="entry name" value="LciA_Immunity-like"/>
</dbReference>
<dbReference type="Pfam" id="PF08951">
    <property type="entry name" value="EntA_Immun"/>
    <property type="match status" value="1"/>
</dbReference>
<keyword evidence="3" id="KW-1185">Reference proteome</keyword>
<evidence type="ECO:0008006" key="4">
    <source>
        <dbReference type="Google" id="ProtNLM"/>
    </source>
</evidence>
<proteinExistence type="predicted"/>
<dbReference type="PATRIC" id="fig|1133569.4.peg.1588"/>
<dbReference type="EMBL" id="AYYX01000042">
    <property type="protein sequence ID" value="KRM86860.1"/>
    <property type="molecule type" value="Genomic_DNA"/>
</dbReference>
<dbReference type="AlphaFoldDB" id="A0A0R2CFB0"/>
<dbReference type="Gene3D" id="1.20.1440.50">
    <property type="entry name" value="Ta0600-like"/>
    <property type="match status" value="1"/>
</dbReference>